<feature type="signal peptide" evidence="5">
    <location>
        <begin position="1"/>
        <end position="18"/>
    </location>
</feature>
<reference evidence="7" key="2">
    <citation type="submission" date="2023-05" db="EMBL/GenBank/DDBJ databases">
        <authorList>
            <consortium name="Lawrence Berkeley National Laboratory"/>
            <person name="Steindorff A."/>
            <person name="Hensen N."/>
            <person name="Bonometti L."/>
            <person name="Westerberg I."/>
            <person name="Brannstrom I.O."/>
            <person name="Guillou S."/>
            <person name="Cros-Aarteil S."/>
            <person name="Calhoun S."/>
            <person name="Haridas S."/>
            <person name="Kuo A."/>
            <person name="Mondo S."/>
            <person name="Pangilinan J."/>
            <person name="Riley R."/>
            <person name="Labutti K."/>
            <person name="Andreopoulos B."/>
            <person name="Lipzen A."/>
            <person name="Chen C."/>
            <person name="Yanf M."/>
            <person name="Daum C."/>
            <person name="Ng V."/>
            <person name="Clum A."/>
            <person name="Ohm R."/>
            <person name="Martin F."/>
            <person name="Silar P."/>
            <person name="Natvig D."/>
            <person name="Lalanne C."/>
            <person name="Gautier V."/>
            <person name="Ament-Velasquez S.L."/>
            <person name="Kruys A."/>
            <person name="Hutchinson M.I."/>
            <person name="Powell A.J."/>
            <person name="Barry K."/>
            <person name="Miller A.N."/>
            <person name="Grigoriev I.V."/>
            <person name="Debuchy R."/>
            <person name="Gladieux P."/>
            <person name="Thoren M.H."/>
            <person name="Johannesson H."/>
        </authorList>
    </citation>
    <scope>NUCLEOTIDE SEQUENCE</scope>
    <source>
        <strain evidence="7">CBS 141.50</strain>
    </source>
</reference>
<comment type="subcellular location">
    <subcellularLocation>
        <location evidence="4">Secreted</location>
    </subcellularLocation>
</comment>
<comment type="caution">
    <text evidence="7">The sequence shown here is derived from an EMBL/GenBank/DDBJ whole genome shotgun (WGS) entry which is preliminary data.</text>
</comment>
<keyword evidence="2 5" id="KW-0732">Signal</keyword>
<evidence type="ECO:0000256" key="2">
    <source>
        <dbReference type="ARBA" id="ARBA00022729"/>
    </source>
</evidence>
<keyword evidence="3 4" id="KW-0456">Lyase</keyword>
<dbReference type="GO" id="GO:0005576">
    <property type="term" value="C:extracellular region"/>
    <property type="evidence" value="ECO:0007669"/>
    <property type="project" value="UniProtKB-SubCell"/>
</dbReference>
<accession>A0AAN6V775</accession>
<dbReference type="PANTHER" id="PTHR31683">
    <property type="entry name" value="PECTATE LYASE 18-RELATED"/>
    <property type="match status" value="1"/>
</dbReference>
<dbReference type="SUPFAM" id="SSF51126">
    <property type="entry name" value="Pectin lyase-like"/>
    <property type="match status" value="1"/>
</dbReference>
<dbReference type="PANTHER" id="PTHR31683:SF18">
    <property type="entry name" value="PECTATE LYASE 21-RELATED"/>
    <property type="match status" value="1"/>
</dbReference>
<dbReference type="GO" id="GO:0000272">
    <property type="term" value="P:polysaccharide catabolic process"/>
    <property type="evidence" value="ECO:0007669"/>
    <property type="project" value="UniProtKB-KW"/>
</dbReference>
<dbReference type="InterPro" id="IPR045032">
    <property type="entry name" value="PEL"/>
</dbReference>
<evidence type="ECO:0000259" key="6">
    <source>
        <dbReference type="SMART" id="SM00656"/>
    </source>
</evidence>
<dbReference type="Gene3D" id="2.160.20.10">
    <property type="entry name" value="Single-stranded right-handed beta-helix, Pectin lyase-like"/>
    <property type="match status" value="1"/>
</dbReference>
<evidence type="ECO:0000256" key="3">
    <source>
        <dbReference type="ARBA" id="ARBA00023239"/>
    </source>
</evidence>
<dbReference type="RefSeq" id="XP_062639421.1">
    <property type="nucleotide sequence ID" value="XM_062779848.1"/>
</dbReference>
<comment type="similarity">
    <text evidence="1 4">Belongs to the polysaccharide lyase 1 family.</text>
</comment>
<gene>
    <name evidence="7" type="ORF">C8A04DRAFT_26212</name>
</gene>
<evidence type="ECO:0000256" key="5">
    <source>
        <dbReference type="SAM" id="SignalP"/>
    </source>
</evidence>
<name>A0AAN6V775_9PEZI</name>
<evidence type="ECO:0000313" key="7">
    <source>
        <dbReference type="EMBL" id="KAK4146050.1"/>
    </source>
</evidence>
<dbReference type="AlphaFoldDB" id="A0AAN6V775"/>
<dbReference type="GeneID" id="87816461"/>
<keyword evidence="4" id="KW-0624">Polysaccharide degradation</keyword>
<dbReference type="InterPro" id="IPR002022">
    <property type="entry name" value="Pec_lyase"/>
</dbReference>
<dbReference type="GO" id="GO:0030570">
    <property type="term" value="F:pectate lyase activity"/>
    <property type="evidence" value="ECO:0007669"/>
    <property type="project" value="InterPro"/>
</dbReference>
<dbReference type="EMBL" id="MU853564">
    <property type="protein sequence ID" value="KAK4146050.1"/>
    <property type="molecule type" value="Genomic_DNA"/>
</dbReference>
<evidence type="ECO:0000313" key="8">
    <source>
        <dbReference type="Proteomes" id="UP001302676"/>
    </source>
</evidence>
<dbReference type="Proteomes" id="UP001302676">
    <property type="component" value="Unassembled WGS sequence"/>
</dbReference>
<dbReference type="Pfam" id="PF00544">
    <property type="entry name" value="Pectate_lyase_4"/>
    <property type="match status" value="1"/>
</dbReference>
<protein>
    <submittedName>
        <fullName evidence="7">Polysaccharide lyase</fullName>
    </submittedName>
</protein>
<dbReference type="InterPro" id="IPR012334">
    <property type="entry name" value="Pectin_lyas_fold"/>
</dbReference>
<evidence type="ECO:0000256" key="1">
    <source>
        <dbReference type="ARBA" id="ARBA00010980"/>
    </source>
</evidence>
<proteinExistence type="inferred from homology"/>
<feature type="domain" description="Pectate lyase" evidence="6">
    <location>
        <begin position="51"/>
        <end position="262"/>
    </location>
</feature>
<reference evidence="7" key="1">
    <citation type="journal article" date="2023" name="Mol. Phylogenet. Evol.">
        <title>Genome-scale phylogeny and comparative genomics of the fungal order Sordariales.</title>
        <authorList>
            <person name="Hensen N."/>
            <person name="Bonometti L."/>
            <person name="Westerberg I."/>
            <person name="Brannstrom I.O."/>
            <person name="Guillou S."/>
            <person name="Cros-Aarteil S."/>
            <person name="Calhoun S."/>
            <person name="Haridas S."/>
            <person name="Kuo A."/>
            <person name="Mondo S."/>
            <person name="Pangilinan J."/>
            <person name="Riley R."/>
            <person name="LaButti K."/>
            <person name="Andreopoulos B."/>
            <person name="Lipzen A."/>
            <person name="Chen C."/>
            <person name="Yan M."/>
            <person name="Daum C."/>
            <person name="Ng V."/>
            <person name="Clum A."/>
            <person name="Steindorff A."/>
            <person name="Ohm R.A."/>
            <person name="Martin F."/>
            <person name="Silar P."/>
            <person name="Natvig D.O."/>
            <person name="Lalanne C."/>
            <person name="Gautier V."/>
            <person name="Ament-Velasquez S.L."/>
            <person name="Kruys A."/>
            <person name="Hutchinson M.I."/>
            <person name="Powell A.J."/>
            <person name="Barry K."/>
            <person name="Miller A.N."/>
            <person name="Grigoriev I.V."/>
            <person name="Debuchy R."/>
            <person name="Gladieux P."/>
            <person name="Hiltunen Thoren M."/>
            <person name="Johannesson H."/>
        </authorList>
    </citation>
    <scope>NUCLEOTIDE SEQUENCE</scope>
    <source>
        <strain evidence="7">CBS 141.50</strain>
    </source>
</reference>
<keyword evidence="8" id="KW-1185">Reference proteome</keyword>
<evidence type="ECO:0000256" key="4">
    <source>
        <dbReference type="RuleBase" id="RU361173"/>
    </source>
</evidence>
<dbReference type="InterPro" id="IPR011050">
    <property type="entry name" value="Pectin_lyase_fold/virulence"/>
</dbReference>
<dbReference type="SMART" id="SM00656">
    <property type="entry name" value="Amb_all"/>
    <property type="match status" value="1"/>
</dbReference>
<feature type="chain" id="PRO_5042940180" evidence="5">
    <location>
        <begin position="19"/>
        <end position="321"/>
    </location>
</feature>
<keyword evidence="4" id="KW-0119">Carbohydrate metabolism</keyword>
<sequence length="321" mass="33281">MKFLFTATLAALASVVAASPTPTVNIQKRATADDVADIGYATTNGGTSGGSGGTTTTVSDFASFSEAAKGDAKKIIIVDGNLSGEGSVRIGDNTSVLGKKGATITGINLTIKGVKNVIVRNLVLSKVVGGDCITVQEATNVWLDHLDISGDLSVDKDYYDGLIDITHAADWVTVSNVHFHDHWKASLVGHSDSNADEDTGTLHVTYANNKWTNISSRTPSIRFGTGHIYNNYYSTITTSGVNTRMGAIVLVESSTFVDAKRAITSLDSDITGSAEVRDVDLGGSTNDAPEGSFGTVPYEYEAVGAAGAEAATAGAGATLDF</sequence>
<organism evidence="7 8">
    <name type="scientific">Dichotomopilus funicola</name>
    <dbReference type="NCBI Taxonomy" id="1934379"/>
    <lineage>
        <taxon>Eukaryota</taxon>
        <taxon>Fungi</taxon>
        <taxon>Dikarya</taxon>
        <taxon>Ascomycota</taxon>
        <taxon>Pezizomycotina</taxon>
        <taxon>Sordariomycetes</taxon>
        <taxon>Sordariomycetidae</taxon>
        <taxon>Sordariales</taxon>
        <taxon>Chaetomiaceae</taxon>
        <taxon>Dichotomopilus</taxon>
    </lineage>
</organism>
<keyword evidence="4" id="KW-0964">Secreted</keyword>